<keyword evidence="4" id="KW-0732">Signal</keyword>
<feature type="region of interest" description="Disordered" evidence="2">
    <location>
        <begin position="715"/>
        <end position="765"/>
    </location>
</feature>
<feature type="compositionally biased region" description="Acidic residues" evidence="2">
    <location>
        <begin position="736"/>
        <end position="752"/>
    </location>
</feature>
<evidence type="ECO:0000259" key="5">
    <source>
        <dbReference type="SMART" id="SM00635"/>
    </source>
</evidence>
<feature type="chain" id="PRO_5039017256" evidence="4">
    <location>
        <begin position="24"/>
        <end position="799"/>
    </location>
</feature>
<keyword evidence="3" id="KW-1133">Transmembrane helix</keyword>
<dbReference type="GO" id="GO:0030313">
    <property type="term" value="C:cell envelope"/>
    <property type="evidence" value="ECO:0007669"/>
    <property type="project" value="UniProtKB-SubCell"/>
</dbReference>
<dbReference type="InterPro" id="IPR013783">
    <property type="entry name" value="Ig-like_fold"/>
</dbReference>
<dbReference type="InterPro" id="IPR003343">
    <property type="entry name" value="Big_2"/>
</dbReference>
<keyword evidence="3" id="KW-0812">Transmembrane</keyword>
<feature type="domain" description="BIG2" evidence="5">
    <location>
        <begin position="420"/>
        <end position="497"/>
    </location>
</feature>
<name>A0A9D2F2J6_9FIRM</name>
<feature type="domain" description="BIG2" evidence="5">
    <location>
        <begin position="340"/>
        <end position="416"/>
    </location>
</feature>
<organism evidence="6 7">
    <name type="scientific">Candidatus Gemmiger excrementavium</name>
    <dbReference type="NCBI Taxonomy" id="2838608"/>
    <lineage>
        <taxon>Bacteria</taxon>
        <taxon>Bacillati</taxon>
        <taxon>Bacillota</taxon>
        <taxon>Clostridia</taxon>
        <taxon>Eubacteriales</taxon>
        <taxon>Gemmiger</taxon>
    </lineage>
</organism>
<dbReference type="SMART" id="SM00635">
    <property type="entry name" value="BID_2"/>
    <property type="match status" value="2"/>
</dbReference>
<dbReference type="InterPro" id="IPR042229">
    <property type="entry name" value="Listeria/Bacterioides_rpt_sf"/>
</dbReference>
<dbReference type="Gene3D" id="2.60.40.1080">
    <property type="match status" value="2"/>
</dbReference>
<feature type="signal peptide" evidence="4">
    <location>
        <begin position="1"/>
        <end position="23"/>
    </location>
</feature>
<evidence type="ECO:0000256" key="1">
    <source>
        <dbReference type="ARBA" id="ARBA00004196"/>
    </source>
</evidence>
<dbReference type="Pfam" id="PF02368">
    <property type="entry name" value="Big_2"/>
    <property type="match status" value="2"/>
</dbReference>
<reference evidence="6" key="1">
    <citation type="journal article" date="2021" name="PeerJ">
        <title>Extensive microbial diversity within the chicken gut microbiome revealed by metagenomics and culture.</title>
        <authorList>
            <person name="Gilroy R."/>
            <person name="Ravi A."/>
            <person name="Getino M."/>
            <person name="Pursley I."/>
            <person name="Horton D.L."/>
            <person name="Alikhan N.F."/>
            <person name="Baker D."/>
            <person name="Gharbi K."/>
            <person name="Hall N."/>
            <person name="Watson M."/>
            <person name="Adriaenssens E.M."/>
            <person name="Foster-Nyarko E."/>
            <person name="Jarju S."/>
            <person name="Secka A."/>
            <person name="Antonio M."/>
            <person name="Oren A."/>
            <person name="Chaudhuri R.R."/>
            <person name="La Ragione R."/>
            <person name="Hildebrand F."/>
            <person name="Pallen M.J."/>
        </authorList>
    </citation>
    <scope>NUCLEOTIDE SEQUENCE</scope>
    <source>
        <strain evidence="6">3436</strain>
    </source>
</reference>
<evidence type="ECO:0000256" key="3">
    <source>
        <dbReference type="SAM" id="Phobius"/>
    </source>
</evidence>
<dbReference type="EMBL" id="DXBO01000056">
    <property type="protein sequence ID" value="HIZ47897.1"/>
    <property type="molecule type" value="Genomic_DNA"/>
</dbReference>
<dbReference type="Gene3D" id="2.60.40.10">
    <property type="entry name" value="Immunoglobulins"/>
    <property type="match status" value="1"/>
</dbReference>
<dbReference type="InterPro" id="IPR008964">
    <property type="entry name" value="Invasin/intimin_cell_adhesion"/>
</dbReference>
<comment type="caution">
    <text evidence="6">The sequence shown here is derived from an EMBL/GenBank/DDBJ whole genome shotgun (WGS) entry which is preliminary data.</text>
</comment>
<gene>
    <name evidence="6" type="ORF">H9810_04165</name>
</gene>
<evidence type="ECO:0000256" key="4">
    <source>
        <dbReference type="SAM" id="SignalP"/>
    </source>
</evidence>
<feature type="compositionally biased region" description="Low complexity" evidence="2">
    <location>
        <begin position="753"/>
        <end position="765"/>
    </location>
</feature>
<feature type="transmembrane region" description="Helical" evidence="3">
    <location>
        <begin position="771"/>
        <end position="795"/>
    </location>
</feature>
<dbReference type="SUPFAM" id="SSF49373">
    <property type="entry name" value="Invasin/intimin cell-adhesion fragments"/>
    <property type="match status" value="2"/>
</dbReference>
<comment type="subcellular location">
    <subcellularLocation>
        <location evidence="1">Cell envelope</location>
    </subcellularLocation>
</comment>
<dbReference type="Pfam" id="PF09479">
    <property type="entry name" value="Flg_new"/>
    <property type="match status" value="1"/>
</dbReference>
<evidence type="ECO:0000256" key="2">
    <source>
        <dbReference type="SAM" id="MobiDB-lite"/>
    </source>
</evidence>
<sequence>MKKLLALVPALAFCLLFPLAAFANDPVGYLDENGQMADCGDYTLVEEDTDLWTDGWYVVEGSVTIPQRIETTGSVCLILTNGCRLYAGQGISVDQGASLTIYAQTMDPGAMGELDASGNAPGQAVIGGDGVQGGCGDISIHGGDINASATGSSAAGIGAGSNQVAGVIRITGGNVNAQGSDCGSGIGAGWNGGVGQILITGGNVTGVGGAGGAGIGGPPNGSVGTIEITGGTVTGVGGPGGAPGIGGLRQDRSADILLCGGIVYAIGGDDGGSGICGNDDGNPGTLRVAPPEGLAFAVQTGDSVGTLSPIGGSPFAQETDIMDAVQYAPCFSSELTQRAVLQSVTVSPGSLDMTVGESEVLNAETQPAGIGDPVAWASGNDDVVVVDDNGVVTAVGTGNAVITATVDGFTDTCMVSVWQPVTGVSLDKTTLNLMAGDQATLSAAVQPSDASDPLVNWQSSDWQVAYVDQTGTVRADNPGSAVITVTTEDGGRQAQCTVTVTPRTYALKADPASIGFGSVNTGYSQPAAKAVTVTNTGNQTLNLSQPAAKNFVVSGLSSTKVGPGATVTFTVQPKEKLGAGQYSETVTVSGENGARATVALTFTVTAPKATATPKPTPLEMHTLHFNTMGGLPMNDVQFGLGAPVELWPYTPVRTGYLFQGWYEDEALTKPVSTLVLVKDTTIYAKWAADPTAQKPASGGGKATAAPAVTAAPTAAPAVTAAPEPAVTAVPDSGDIPAEETGDLPEETPEDTPAETAAPTPETPAAQGGFPLVPVAAGAAAGAVTVAVILGVVALFRRRR</sequence>
<dbReference type="NCBIfam" id="TIGR02543">
    <property type="entry name" value="List_Bact_rpt"/>
    <property type="match status" value="1"/>
</dbReference>
<keyword evidence="3" id="KW-0472">Membrane</keyword>
<feature type="compositionally biased region" description="Low complexity" evidence="2">
    <location>
        <begin position="715"/>
        <end position="730"/>
    </location>
</feature>
<dbReference type="AlphaFoldDB" id="A0A9D2F2J6"/>
<reference evidence="6" key="2">
    <citation type="submission" date="2021-04" db="EMBL/GenBank/DDBJ databases">
        <authorList>
            <person name="Gilroy R."/>
        </authorList>
    </citation>
    <scope>NUCLEOTIDE SEQUENCE</scope>
    <source>
        <strain evidence="6">3436</strain>
    </source>
</reference>
<dbReference type="Proteomes" id="UP000824031">
    <property type="component" value="Unassembled WGS sequence"/>
</dbReference>
<evidence type="ECO:0000313" key="7">
    <source>
        <dbReference type="Proteomes" id="UP000824031"/>
    </source>
</evidence>
<evidence type="ECO:0000313" key="6">
    <source>
        <dbReference type="EMBL" id="HIZ47897.1"/>
    </source>
</evidence>
<proteinExistence type="predicted"/>
<dbReference type="Gene3D" id="2.60.40.4270">
    <property type="entry name" value="Listeria-Bacteroides repeat domain"/>
    <property type="match status" value="1"/>
</dbReference>
<accession>A0A9D2F2J6</accession>
<protein>
    <submittedName>
        <fullName evidence="6">Ig-like domain-containing protein</fullName>
    </submittedName>
</protein>
<dbReference type="InterPro" id="IPR013378">
    <property type="entry name" value="InlB-like_B-rpt"/>
</dbReference>